<evidence type="ECO:0000313" key="4">
    <source>
        <dbReference type="Proteomes" id="UP000032352"/>
    </source>
</evidence>
<reference evidence="3 4" key="2">
    <citation type="journal article" date="2022" name="Mar. Drugs">
        <title>Bioassay-Guided Fractionation Leads to the Detection of Cholic Acid Generated by the Rare Thalassomonas sp.</title>
        <authorList>
            <person name="Pheiffer F."/>
            <person name="Schneider Y.K."/>
            <person name="Hansen E.H."/>
            <person name="Andersen J.H."/>
            <person name="Isaksson J."/>
            <person name="Busche T."/>
            <person name="R C."/>
            <person name="Kalinowski J."/>
            <person name="Zyl L.V."/>
            <person name="Trindade M."/>
        </authorList>
    </citation>
    <scope>NUCLEOTIDE SEQUENCE [LARGE SCALE GENOMIC DNA]</scope>
    <source>
        <strain evidence="3 4">XOM25</strain>
    </source>
</reference>
<dbReference type="PROSITE" id="PS51257">
    <property type="entry name" value="PROKAR_LIPOPROTEIN"/>
    <property type="match status" value="1"/>
</dbReference>
<dbReference type="AlphaFoldDB" id="A0AAF0CBM0"/>
<dbReference type="Proteomes" id="UP000032352">
    <property type="component" value="Chromosome"/>
</dbReference>
<dbReference type="EMBL" id="CP059733">
    <property type="protein sequence ID" value="WDE07260.1"/>
    <property type="molecule type" value="Genomic_DNA"/>
</dbReference>
<reference evidence="3 4" key="1">
    <citation type="journal article" date="2015" name="Genome Announc.">
        <title>Draft Genome Sequences of Marine Isolates of Thalassomonas viridans and Thalassomonas actiniarum.</title>
        <authorList>
            <person name="Olonade I."/>
            <person name="van Zyl L.J."/>
            <person name="Trindade M."/>
        </authorList>
    </citation>
    <scope>NUCLEOTIDE SEQUENCE [LARGE SCALE GENOMIC DNA]</scope>
    <source>
        <strain evidence="3 4">XOM25</strain>
    </source>
</reference>
<accession>A0AAF0CBM0</accession>
<keyword evidence="4" id="KW-1185">Reference proteome</keyword>
<keyword evidence="2" id="KW-0472">Membrane</keyword>
<name>A0AAF0CBM0_9GAMM</name>
<feature type="transmembrane region" description="Helical" evidence="2">
    <location>
        <begin position="6"/>
        <end position="24"/>
    </location>
</feature>
<dbReference type="RefSeq" id="WP_044840697.1">
    <property type="nucleotide sequence ID" value="NZ_CP059733.1"/>
</dbReference>
<protein>
    <recommendedName>
        <fullName evidence="5">Lipoprotein</fullName>
    </recommendedName>
</protein>
<keyword evidence="2" id="KW-0812">Transmembrane</keyword>
<evidence type="ECO:0000256" key="2">
    <source>
        <dbReference type="SAM" id="Phobius"/>
    </source>
</evidence>
<dbReference type="KEGG" id="tvd:SG34_010420"/>
<sequence>MINRTYILMFGISFFIGCLIAWGFHQTIPPEETATTDIEKISGNDSGVFDPPGTGGGVFDPIKSKGTSAGSWKPIPPQSTSKELTNKEQL</sequence>
<feature type="region of interest" description="Disordered" evidence="1">
    <location>
        <begin position="34"/>
        <end position="90"/>
    </location>
</feature>
<keyword evidence="2" id="KW-1133">Transmembrane helix</keyword>
<evidence type="ECO:0000256" key="1">
    <source>
        <dbReference type="SAM" id="MobiDB-lite"/>
    </source>
</evidence>
<organism evidence="3 4">
    <name type="scientific">Thalassomonas viridans</name>
    <dbReference type="NCBI Taxonomy" id="137584"/>
    <lineage>
        <taxon>Bacteria</taxon>
        <taxon>Pseudomonadati</taxon>
        <taxon>Pseudomonadota</taxon>
        <taxon>Gammaproteobacteria</taxon>
        <taxon>Alteromonadales</taxon>
        <taxon>Colwelliaceae</taxon>
        <taxon>Thalassomonas</taxon>
    </lineage>
</organism>
<proteinExistence type="predicted"/>
<evidence type="ECO:0000313" key="3">
    <source>
        <dbReference type="EMBL" id="WDE07260.1"/>
    </source>
</evidence>
<gene>
    <name evidence="3" type="ORF">SG34_010420</name>
</gene>
<evidence type="ECO:0008006" key="5">
    <source>
        <dbReference type="Google" id="ProtNLM"/>
    </source>
</evidence>